<evidence type="ECO:0000256" key="3">
    <source>
        <dbReference type="ARBA" id="ARBA00022722"/>
    </source>
</evidence>
<dbReference type="GO" id="GO:0003729">
    <property type="term" value="F:mRNA binding"/>
    <property type="evidence" value="ECO:0007669"/>
    <property type="project" value="InterPro"/>
</dbReference>
<evidence type="ECO:0000256" key="1">
    <source>
        <dbReference type="ARBA" id="ARBA00006620"/>
    </source>
</evidence>
<name>S9STG7_PAEAL</name>
<dbReference type="InterPro" id="IPR012933">
    <property type="entry name" value="HicA_mRNA_interferase"/>
</dbReference>
<evidence type="ECO:0008006" key="10">
    <source>
        <dbReference type="Google" id="ProtNLM"/>
    </source>
</evidence>
<keyword evidence="7" id="KW-0346">Stress response</keyword>
<keyword evidence="3" id="KW-0540">Nuclease</keyword>
<keyword evidence="6" id="KW-0694">RNA-binding</keyword>
<comment type="caution">
    <text evidence="8">The sequence shown here is derived from an EMBL/GenBank/DDBJ whole genome shotgun (WGS) entry which is preliminary data.</text>
</comment>
<keyword evidence="4" id="KW-0255">Endonuclease</keyword>
<reference evidence="8 9" key="1">
    <citation type="submission" date="2013-05" db="EMBL/GenBank/DDBJ databases">
        <authorList>
            <person name="Strain E.A."/>
            <person name="Brown E."/>
            <person name="Allard M.W."/>
            <person name="Luo Y.L."/>
        </authorList>
    </citation>
    <scope>NUCLEOTIDE SEQUENCE [LARGE SCALE GENOMIC DNA]</scope>
    <source>
        <strain evidence="8 9">TS-15</strain>
    </source>
</reference>
<evidence type="ECO:0000313" key="9">
    <source>
        <dbReference type="Proteomes" id="UP000015344"/>
    </source>
</evidence>
<sequence>MGKQRTAREVLKALKAAGFQKSPNHGKATSHQRYIHKDDPSRFADVSFHSNGDVIAKGTLKNIERTSGVEF</sequence>
<proteinExistence type="inferred from homology"/>
<evidence type="ECO:0000256" key="2">
    <source>
        <dbReference type="ARBA" id="ARBA00022649"/>
    </source>
</evidence>
<keyword evidence="5" id="KW-0378">Hydrolase</keyword>
<dbReference type="eggNOG" id="ENOG502ZWHH">
    <property type="taxonomic scope" value="Bacteria"/>
</dbReference>
<dbReference type="EMBL" id="ATMT01000043">
    <property type="protein sequence ID" value="EPY07433.1"/>
    <property type="molecule type" value="Genomic_DNA"/>
</dbReference>
<comment type="similarity">
    <text evidence="1">Belongs to the HicA mRNA interferase family.</text>
</comment>
<dbReference type="RefSeq" id="WP_021259401.1">
    <property type="nucleotide sequence ID" value="NZ_ATMT01000043.1"/>
</dbReference>
<evidence type="ECO:0000256" key="5">
    <source>
        <dbReference type="ARBA" id="ARBA00022801"/>
    </source>
</evidence>
<organism evidence="8 9">
    <name type="scientific">Paenibacillus alvei TS-15</name>
    <dbReference type="NCBI Taxonomy" id="1117108"/>
    <lineage>
        <taxon>Bacteria</taxon>
        <taxon>Bacillati</taxon>
        <taxon>Bacillota</taxon>
        <taxon>Bacilli</taxon>
        <taxon>Bacillales</taxon>
        <taxon>Paenibacillaceae</taxon>
        <taxon>Paenibacillus</taxon>
    </lineage>
</organism>
<dbReference type="SUPFAM" id="SSF54786">
    <property type="entry name" value="YcfA/nrd intein domain"/>
    <property type="match status" value="1"/>
</dbReference>
<evidence type="ECO:0000256" key="4">
    <source>
        <dbReference type="ARBA" id="ARBA00022759"/>
    </source>
</evidence>
<protein>
    <recommendedName>
        <fullName evidence="10">YcfA family protein</fullName>
    </recommendedName>
</protein>
<dbReference type="GO" id="GO:0004519">
    <property type="term" value="F:endonuclease activity"/>
    <property type="evidence" value="ECO:0007669"/>
    <property type="project" value="UniProtKB-KW"/>
</dbReference>
<dbReference type="AlphaFoldDB" id="S9STG7"/>
<dbReference type="Proteomes" id="UP000015344">
    <property type="component" value="Unassembled WGS sequence"/>
</dbReference>
<evidence type="ECO:0000256" key="7">
    <source>
        <dbReference type="ARBA" id="ARBA00023016"/>
    </source>
</evidence>
<dbReference type="GO" id="GO:0016787">
    <property type="term" value="F:hydrolase activity"/>
    <property type="evidence" value="ECO:0007669"/>
    <property type="project" value="UniProtKB-KW"/>
</dbReference>
<dbReference type="InterPro" id="IPR038570">
    <property type="entry name" value="HicA_sf"/>
</dbReference>
<dbReference type="Pfam" id="PF07927">
    <property type="entry name" value="HicA_toxin"/>
    <property type="match status" value="1"/>
</dbReference>
<gene>
    <name evidence="8" type="ORF">PAALTS15_09920</name>
</gene>
<accession>S9STG7</accession>
<dbReference type="Gene3D" id="3.30.920.30">
    <property type="entry name" value="Hypothetical protein"/>
    <property type="match status" value="1"/>
</dbReference>
<evidence type="ECO:0000256" key="6">
    <source>
        <dbReference type="ARBA" id="ARBA00022884"/>
    </source>
</evidence>
<evidence type="ECO:0000313" key="8">
    <source>
        <dbReference type="EMBL" id="EPY07433.1"/>
    </source>
</evidence>
<keyword evidence="2" id="KW-1277">Toxin-antitoxin system</keyword>